<gene>
    <name evidence="2" type="ORF">DB30_00625</name>
</gene>
<organism evidence="2 3">
    <name type="scientific">Enhygromyxa salina</name>
    <dbReference type="NCBI Taxonomy" id="215803"/>
    <lineage>
        <taxon>Bacteria</taxon>
        <taxon>Pseudomonadati</taxon>
        <taxon>Myxococcota</taxon>
        <taxon>Polyangia</taxon>
        <taxon>Nannocystales</taxon>
        <taxon>Nannocystaceae</taxon>
        <taxon>Enhygromyxa</taxon>
    </lineage>
</organism>
<protein>
    <submittedName>
        <fullName evidence="2">DifB protein</fullName>
    </submittedName>
</protein>
<evidence type="ECO:0000313" key="3">
    <source>
        <dbReference type="Proteomes" id="UP000031599"/>
    </source>
</evidence>
<reference evidence="2 3" key="1">
    <citation type="submission" date="2014-12" db="EMBL/GenBank/DDBJ databases">
        <title>Genome assembly of Enhygromyxa salina DSM 15201.</title>
        <authorList>
            <person name="Sharma G."/>
            <person name="Subramanian S."/>
        </authorList>
    </citation>
    <scope>NUCLEOTIDE SEQUENCE [LARGE SCALE GENOMIC DNA]</scope>
    <source>
        <strain evidence="2 3">DSM 15201</strain>
    </source>
</reference>
<dbReference type="Proteomes" id="UP000031599">
    <property type="component" value="Unassembled WGS sequence"/>
</dbReference>
<evidence type="ECO:0000313" key="2">
    <source>
        <dbReference type="EMBL" id="KIG18340.1"/>
    </source>
</evidence>
<dbReference type="AlphaFoldDB" id="A0A0C2D9V1"/>
<dbReference type="InterPro" id="IPR058532">
    <property type="entry name" value="YjbR/MT2646/Rv2570-like"/>
</dbReference>
<name>A0A0C2D9V1_9BACT</name>
<dbReference type="SUPFAM" id="SSF142906">
    <property type="entry name" value="YjbR-like"/>
    <property type="match status" value="1"/>
</dbReference>
<feature type="compositionally biased region" description="Basic residues" evidence="1">
    <location>
        <begin position="155"/>
        <end position="172"/>
    </location>
</feature>
<dbReference type="Pfam" id="PF04237">
    <property type="entry name" value="YjbR"/>
    <property type="match status" value="1"/>
</dbReference>
<dbReference type="InterPro" id="IPR038056">
    <property type="entry name" value="YjbR-like_sf"/>
</dbReference>
<evidence type="ECO:0000256" key="1">
    <source>
        <dbReference type="SAM" id="MobiDB-lite"/>
    </source>
</evidence>
<sequence>MAKVTACAGERVGRTIEAGIERMAKAKKKGPHDEVLLALRAFGMRYPGVHYKSPWPGHMDLAVNDKTFAYLSLEGEPLNISCKLPRSKDVALMLPNTKPTAYGLGRSGWVSASFEDGLGPDLAMLQAWIDESYRAQAPKRLIKQLDGDAPAPVAAKKKAAKKKAAKKKAAKK</sequence>
<proteinExistence type="predicted"/>
<dbReference type="EMBL" id="JMCC02000011">
    <property type="protein sequence ID" value="KIG18340.1"/>
    <property type="molecule type" value="Genomic_DNA"/>
</dbReference>
<feature type="region of interest" description="Disordered" evidence="1">
    <location>
        <begin position="152"/>
        <end position="172"/>
    </location>
</feature>
<comment type="caution">
    <text evidence="2">The sequence shown here is derived from an EMBL/GenBank/DDBJ whole genome shotgun (WGS) entry which is preliminary data.</text>
</comment>
<accession>A0A0C2D9V1</accession>
<dbReference type="Gene3D" id="3.90.1150.30">
    <property type="match status" value="1"/>
</dbReference>